<organism evidence="17 18">
    <name type="scientific">Georgenia deserti</name>
    <dbReference type="NCBI Taxonomy" id="2093781"/>
    <lineage>
        <taxon>Bacteria</taxon>
        <taxon>Bacillati</taxon>
        <taxon>Actinomycetota</taxon>
        <taxon>Actinomycetes</taxon>
        <taxon>Micrococcales</taxon>
        <taxon>Bogoriellaceae</taxon>
        <taxon>Georgenia</taxon>
    </lineage>
</organism>
<dbReference type="Gene3D" id="2.60.40.1730">
    <property type="entry name" value="tricorn interacting facor f3 domain"/>
    <property type="match status" value="1"/>
</dbReference>
<dbReference type="InterPro" id="IPR045357">
    <property type="entry name" value="Aminopeptidase_N-like_N"/>
</dbReference>
<dbReference type="Gene3D" id="1.10.390.10">
    <property type="entry name" value="Neutral Protease Domain 2"/>
    <property type="match status" value="1"/>
</dbReference>
<evidence type="ECO:0000256" key="1">
    <source>
        <dbReference type="ARBA" id="ARBA00000098"/>
    </source>
</evidence>
<keyword evidence="7" id="KW-0645">Protease</keyword>
<accession>A0ABW4LCH7</accession>
<dbReference type="SUPFAM" id="SSF63737">
    <property type="entry name" value="Leukotriene A4 hydrolase N-terminal domain"/>
    <property type="match status" value="1"/>
</dbReference>
<keyword evidence="10" id="KW-0862">Zinc</keyword>
<keyword evidence="6 17" id="KW-0031">Aminopeptidase</keyword>
<evidence type="ECO:0000256" key="10">
    <source>
        <dbReference type="ARBA" id="ARBA00022833"/>
    </source>
</evidence>
<feature type="domain" description="Peptidase M1 membrane alanine aminopeptidase" evidence="14">
    <location>
        <begin position="231"/>
        <end position="437"/>
    </location>
</feature>
<dbReference type="InterPro" id="IPR001930">
    <property type="entry name" value="Peptidase_M1"/>
</dbReference>
<feature type="domain" description="ERAP1-like C-terminal" evidence="15">
    <location>
        <begin position="532"/>
        <end position="852"/>
    </location>
</feature>
<reference evidence="18" key="1">
    <citation type="journal article" date="2019" name="Int. J. Syst. Evol. Microbiol.">
        <title>The Global Catalogue of Microorganisms (GCM) 10K type strain sequencing project: providing services to taxonomists for standard genome sequencing and annotation.</title>
        <authorList>
            <consortium name="The Broad Institute Genomics Platform"/>
            <consortium name="The Broad Institute Genome Sequencing Center for Infectious Disease"/>
            <person name="Wu L."/>
            <person name="Ma J."/>
        </authorList>
    </citation>
    <scope>NUCLEOTIDE SEQUENCE [LARGE SCALE GENOMIC DNA]</scope>
    <source>
        <strain evidence="18">JCM 17130</strain>
    </source>
</reference>
<dbReference type="RefSeq" id="WP_388011048.1">
    <property type="nucleotide sequence ID" value="NZ_JBHUEE010000015.1"/>
</dbReference>
<comment type="similarity">
    <text evidence="3">Belongs to the peptidase M1 family.</text>
</comment>
<dbReference type="InterPro" id="IPR050344">
    <property type="entry name" value="Peptidase_M1_aminopeptidases"/>
</dbReference>
<evidence type="ECO:0000259" key="15">
    <source>
        <dbReference type="Pfam" id="PF11838"/>
    </source>
</evidence>
<keyword evidence="8" id="KW-0479">Metal-binding</keyword>
<evidence type="ECO:0000256" key="9">
    <source>
        <dbReference type="ARBA" id="ARBA00022801"/>
    </source>
</evidence>
<evidence type="ECO:0000256" key="8">
    <source>
        <dbReference type="ARBA" id="ARBA00022723"/>
    </source>
</evidence>
<evidence type="ECO:0000313" key="18">
    <source>
        <dbReference type="Proteomes" id="UP001597277"/>
    </source>
</evidence>
<dbReference type="PANTHER" id="PTHR11533">
    <property type="entry name" value="PROTEASE M1 ZINC METALLOPROTEASE"/>
    <property type="match status" value="1"/>
</dbReference>
<dbReference type="Pfam" id="PF17900">
    <property type="entry name" value="Peptidase_M1_N"/>
    <property type="match status" value="1"/>
</dbReference>
<protein>
    <recommendedName>
        <fullName evidence="5">Aminopeptidase N</fullName>
        <ecNumber evidence="4">3.4.11.2</ecNumber>
    </recommendedName>
    <alternativeName>
        <fullName evidence="12">Alanine aminopeptidase</fullName>
    </alternativeName>
    <alternativeName>
        <fullName evidence="13">Lysyl aminopeptidase</fullName>
    </alternativeName>
</protein>
<dbReference type="Pfam" id="PF01433">
    <property type="entry name" value="Peptidase_M1"/>
    <property type="match status" value="1"/>
</dbReference>
<gene>
    <name evidence="17" type="primary">pepN</name>
    <name evidence="17" type="ORF">ACFSE6_18735</name>
</gene>
<proteinExistence type="inferred from homology"/>
<evidence type="ECO:0000313" key="17">
    <source>
        <dbReference type="EMBL" id="MFD1719879.1"/>
    </source>
</evidence>
<comment type="catalytic activity">
    <reaction evidence="1">
        <text>Release of an N-terminal amino acid, Xaa-|-Yaa- from a peptide, amide or arylamide. Xaa is preferably Ala, but may be most amino acids including Pro (slow action). When a terminal hydrophobic residue is followed by a prolyl residue, the two may be released as an intact Xaa-Pro dipeptide.</text>
        <dbReference type="EC" id="3.4.11.2"/>
    </reaction>
</comment>
<evidence type="ECO:0000256" key="2">
    <source>
        <dbReference type="ARBA" id="ARBA00001947"/>
    </source>
</evidence>
<dbReference type="SUPFAM" id="SSF55486">
    <property type="entry name" value="Metalloproteases ('zincins'), catalytic domain"/>
    <property type="match status" value="1"/>
</dbReference>
<sequence length="862" mass="94878">MPGENLTRREAADRAAVVTTSTYDVVLDLRGETTFGSTTTIRFAATEGATTFVDLLAESVHRITLNGAQVPTSAFDGARIGLDGLAADNELVVEATCRFMNTGEGLHRFVDPVDGEVYLYSQFEVADSRRVFAVFEQPDLKASYTFTVTAPEHWTVVSNSPVAETTTADGATTWRFAPTEIISSYLTAIVAGPYHGVHGELTSRDGRTIPLGVYCRASLAEYLDAEEIMAITRAGFAFYEEAFDRPYPFTKYDQLFVPEFNAGAMENAGAVTFLENYVFRSKVPQATVERRAVTILHELAHMWFGDLVTMRWWNDLWLNESFAEYASHLATAEATRWRSAWTTFSSLEKTWAYNQDQLPSTHPVVAPIDDLEDVEVNFDGITYAKGASVLKQLVAWVGRDEFLTGVQRYFAKHAYRNTELRDLLVELEATSGRDLTAWSALWLEQAGVTLLRPEITLAEDGTIADFAIRQEAPAEHPTLRPHRLVVSGYDIVGDAEQDGESARLERTVRAELDVRGERTEVAEFVGIRRPDLVLVNDEDLAYAKIRLDETSLATATNHLGGFADSLPRSLVLTAAWDMTRDGEWSARQFLDLALRAVATESDSTVVMVLLRQVATALESYVAPQAREDVAAQVTGRLLELARAAAPGSDTQLQLLRSLAAHVRSGEHLDVLSGVLRDGGEVHGLAGLAVDTDLRWTLLQGLVAGGRAGEDEIAAELERDNTATGQQQAARARAMVPTAAKKQTAWSDVVECDTLPNAVQSNVIAGFTHVHDRRLLAPFVERYFDVIEDIWAERTNEMAQNIVVGLYPGRLAGLSEEVGVDVVAATRQWLETHAEAPAALRRLVVENLDGAERAVRAQAADRR</sequence>
<dbReference type="InterPro" id="IPR027268">
    <property type="entry name" value="Peptidase_M4/M1_CTD_sf"/>
</dbReference>
<dbReference type="Proteomes" id="UP001597277">
    <property type="component" value="Unassembled WGS sequence"/>
</dbReference>
<name>A0ABW4LCH7_9MICO</name>
<evidence type="ECO:0000256" key="4">
    <source>
        <dbReference type="ARBA" id="ARBA00012564"/>
    </source>
</evidence>
<keyword evidence="11" id="KW-0482">Metalloprotease</keyword>
<dbReference type="PRINTS" id="PR00756">
    <property type="entry name" value="ALADIPTASE"/>
</dbReference>
<dbReference type="InterPro" id="IPR014782">
    <property type="entry name" value="Peptidase_M1_dom"/>
</dbReference>
<evidence type="ECO:0000256" key="5">
    <source>
        <dbReference type="ARBA" id="ARBA00015611"/>
    </source>
</evidence>
<dbReference type="InterPro" id="IPR042097">
    <property type="entry name" value="Aminopeptidase_N-like_N_sf"/>
</dbReference>
<dbReference type="EMBL" id="JBHUEE010000015">
    <property type="protein sequence ID" value="MFD1719879.1"/>
    <property type="molecule type" value="Genomic_DNA"/>
</dbReference>
<dbReference type="CDD" id="cd09602">
    <property type="entry name" value="M1_APN"/>
    <property type="match status" value="1"/>
</dbReference>
<comment type="caution">
    <text evidence="17">The sequence shown here is derived from an EMBL/GenBank/DDBJ whole genome shotgun (WGS) entry which is preliminary data.</text>
</comment>
<evidence type="ECO:0000256" key="6">
    <source>
        <dbReference type="ARBA" id="ARBA00022438"/>
    </source>
</evidence>
<evidence type="ECO:0000256" key="11">
    <source>
        <dbReference type="ARBA" id="ARBA00023049"/>
    </source>
</evidence>
<evidence type="ECO:0000256" key="12">
    <source>
        <dbReference type="ARBA" id="ARBA00029811"/>
    </source>
</evidence>
<dbReference type="InterPro" id="IPR024571">
    <property type="entry name" value="ERAP1-like_C_dom"/>
</dbReference>
<evidence type="ECO:0000256" key="13">
    <source>
        <dbReference type="ARBA" id="ARBA00031533"/>
    </source>
</evidence>
<evidence type="ECO:0000256" key="7">
    <source>
        <dbReference type="ARBA" id="ARBA00022670"/>
    </source>
</evidence>
<dbReference type="PANTHER" id="PTHR11533:SF174">
    <property type="entry name" value="PUROMYCIN-SENSITIVE AMINOPEPTIDASE-RELATED"/>
    <property type="match status" value="1"/>
</dbReference>
<dbReference type="NCBIfam" id="TIGR02412">
    <property type="entry name" value="pepN_strep_liv"/>
    <property type="match status" value="1"/>
</dbReference>
<dbReference type="EC" id="3.4.11.2" evidence="4"/>
<dbReference type="InterPro" id="IPR012778">
    <property type="entry name" value="Pept_M1_aminopeptidase"/>
</dbReference>
<comment type="cofactor">
    <cofactor evidence="2">
        <name>Zn(2+)</name>
        <dbReference type="ChEBI" id="CHEBI:29105"/>
    </cofactor>
</comment>
<evidence type="ECO:0000256" key="3">
    <source>
        <dbReference type="ARBA" id="ARBA00010136"/>
    </source>
</evidence>
<dbReference type="GO" id="GO:0016285">
    <property type="term" value="F:alanyl aminopeptidase activity"/>
    <property type="evidence" value="ECO:0007669"/>
    <property type="project" value="UniProtKB-EC"/>
</dbReference>
<keyword evidence="18" id="KW-1185">Reference proteome</keyword>
<dbReference type="Pfam" id="PF11838">
    <property type="entry name" value="ERAP1_C"/>
    <property type="match status" value="1"/>
</dbReference>
<evidence type="ECO:0000259" key="16">
    <source>
        <dbReference type="Pfam" id="PF17900"/>
    </source>
</evidence>
<feature type="domain" description="Aminopeptidase N-like N-terminal" evidence="16">
    <location>
        <begin position="108"/>
        <end position="186"/>
    </location>
</feature>
<evidence type="ECO:0000259" key="14">
    <source>
        <dbReference type="Pfam" id="PF01433"/>
    </source>
</evidence>
<keyword evidence="9 17" id="KW-0378">Hydrolase</keyword>